<proteinExistence type="predicted"/>
<reference evidence="2 3" key="1">
    <citation type="submission" date="2019-05" db="EMBL/GenBank/DDBJ databases">
        <title>Another draft genome of Portunus trituberculatus and its Hox gene families provides insights of decapod evolution.</title>
        <authorList>
            <person name="Jeong J.-H."/>
            <person name="Song I."/>
            <person name="Kim S."/>
            <person name="Choi T."/>
            <person name="Kim D."/>
            <person name="Ryu S."/>
            <person name="Kim W."/>
        </authorList>
    </citation>
    <scope>NUCLEOTIDE SEQUENCE [LARGE SCALE GENOMIC DNA]</scope>
    <source>
        <tissue evidence="2">Muscle</tissue>
    </source>
</reference>
<accession>A0A5B7HFF7</accession>
<name>A0A5B7HFF7_PORTR</name>
<evidence type="ECO:0000313" key="3">
    <source>
        <dbReference type="Proteomes" id="UP000324222"/>
    </source>
</evidence>
<comment type="caution">
    <text evidence="2">The sequence shown here is derived from an EMBL/GenBank/DDBJ whole genome shotgun (WGS) entry which is preliminary data.</text>
</comment>
<gene>
    <name evidence="2" type="ORF">E2C01_064124</name>
</gene>
<dbReference type="AlphaFoldDB" id="A0A5B7HFF7"/>
<evidence type="ECO:0000256" key="1">
    <source>
        <dbReference type="SAM" id="MobiDB-lite"/>
    </source>
</evidence>
<keyword evidence="3" id="KW-1185">Reference proteome</keyword>
<sequence length="108" mass="10966">MEDTAAKPAKLPSPGNPPGSGAALSPIPLPPTRPKETGMAGAGSPQTPEDLPERGAARRLNPPTPGPATEEIGSAGACKPLNSGATPGSWAACNSFHRDLKTPWKHLT</sequence>
<feature type="region of interest" description="Disordered" evidence="1">
    <location>
        <begin position="1"/>
        <end position="87"/>
    </location>
</feature>
<organism evidence="2 3">
    <name type="scientific">Portunus trituberculatus</name>
    <name type="common">Swimming crab</name>
    <name type="synonym">Neptunus trituberculatus</name>
    <dbReference type="NCBI Taxonomy" id="210409"/>
    <lineage>
        <taxon>Eukaryota</taxon>
        <taxon>Metazoa</taxon>
        <taxon>Ecdysozoa</taxon>
        <taxon>Arthropoda</taxon>
        <taxon>Crustacea</taxon>
        <taxon>Multicrustacea</taxon>
        <taxon>Malacostraca</taxon>
        <taxon>Eumalacostraca</taxon>
        <taxon>Eucarida</taxon>
        <taxon>Decapoda</taxon>
        <taxon>Pleocyemata</taxon>
        <taxon>Brachyura</taxon>
        <taxon>Eubrachyura</taxon>
        <taxon>Portunoidea</taxon>
        <taxon>Portunidae</taxon>
        <taxon>Portuninae</taxon>
        <taxon>Portunus</taxon>
    </lineage>
</organism>
<protein>
    <submittedName>
        <fullName evidence="2">Uncharacterized protein</fullName>
    </submittedName>
</protein>
<dbReference type="EMBL" id="VSRR010030178">
    <property type="protein sequence ID" value="MPC69892.1"/>
    <property type="molecule type" value="Genomic_DNA"/>
</dbReference>
<dbReference type="Proteomes" id="UP000324222">
    <property type="component" value="Unassembled WGS sequence"/>
</dbReference>
<evidence type="ECO:0000313" key="2">
    <source>
        <dbReference type="EMBL" id="MPC69892.1"/>
    </source>
</evidence>